<keyword evidence="1" id="KW-0812">Transmembrane</keyword>
<keyword evidence="1" id="KW-0472">Membrane</keyword>
<gene>
    <name evidence="2" type="ORF">MAR_021029</name>
</gene>
<sequence>MAVNLRNVRQASEDAQAGKVAQACKVRKHASLRKLARLRSSRAALLGVLCQFNTPLPEDVTATVAEDVTLTLDIMHFSHISNILWSVTLDSKIPDCYCCKDKKTRDSVCGTFLAVYICAMAVLVFRGYRVFPPNQPITTVLLICAIILFIVALTGLIFSAICLSKGKVCYTINMIEKVNVRSSLLIRLYPQQSY</sequence>
<feature type="transmembrane region" description="Helical" evidence="1">
    <location>
        <begin position="140"/>
        <end position="163"/>
    </location>
</feature>
<keyword evidence="3" id="KW-1185">Reference proteome</keyword>
<feature type="transmembrane region" description="Helical" evidence="1">
    <location>
        <begin position="108"/>
        <end position="128"/>
    </location>
</feature>
<dbReference type="Proteomes" id="UP001164746">
    <property type="component" value="Chromosome 5"/>
</dbReference>
<protein>
    <submittedName>
        <fullName evidence="2">Uncharacterized protein</fullName>
    </submittedName>
</protein>
<evidence type="ECO:0000256" key="1">
    <source>
        <dbReference type="SAM" id="Phobius"/>
    </source>
</evidence>
<proteinExistence type="predicted"/>
<accession>A0ABY7E6J4</accession>
<organism evidence="2 3">
    <name type="scientific">Mya arenaria</name>
    <name type="common">Soft-shell clam</name>
    <dbReference type="NCBI Taxonomy" id="6604"/>
    <lineage>
        <taxon>Eukaryota</taxon>
        <taxon>Metazoa</taxon>
        <taxon>Spiralia</taxon>
        <taxon>Lophotrochozoa</taxon>
        <taxon>Mollusca</taxon>
        <taxon>Bivalvia</taxon>
        <taxon>Autobranchia</taxon>
        <taxon>Heteroconchia</taxon>
        <taxon>Euheterodonta</taxon>
        <taxon>Imparidentia</taxon>
        <taxon>Neoheterodontei</taxon>
        <taxon>Myida</taxon>
        <taxon>Myoidea</taxon>
        <taxon>Myidae</taxon>
        <taxon>Mya</taxon>
    </lineage>
</organism>
<evidence type="ECO:0000313" key="3">
    <source>
        <dbReference type="Proteomes" id="UP001164746"/>
    </source>
</evidence>
<evidence type="ECO:0000313" key="2">
    <source>
        <dbReference type="EMBL" id="WAR05660.1"/>
    </source>
</evidence>
<name>A0ABY7E6J4_MYAAR</name>
<keyword evidence="1" id="KW-1133">Transmembrane helix</keyword>
<dbReference type="EMBL" id="CP111016">
    <property type="protein sequence ID" value="WAR05660.1"/>
    <property type="molecule type" value="Genomic_DNA"/>
</dbReference>
<reference evidence="2" key="1">
    <citation type="submission" date="2022-11" db="EMBL/GenBank/DDBJ databases">
        <title>Centuries of genome instability and evolution in soft-shell clam transmissible cancer (bioRxiv).</title>
        <authorList>
            <person name="Hart S.F.M."/>
            <person name="Yonemitsu M.A."/>
            <person name="Giersch R.M."/>
            <person name="Beal B.F."/>
            <person name="Arriagada G."/>
            <person name="Davis B.W."/>
            <person name="Ostrander E.A."/>
            <person name="Goff S.P."/>
            <person name="Metzger M.J."/>
        </authorList>
    </citation>
    <scope>NUCLEOTIDE SEQUENCE</scope>
    <source>
        <strain evidence="2">MELC-2E11</strain>
        <tissue evidence="2">Siphon/mantle</tissue>
    </source>
</reference>